<reference evidence="2 5" key="1">
    <citation type="submission" date="2019-10" db="EMBL/GenBank/DDBJ databases">
        <title>Comparative genomics of sulfur disproportionating microorganisms.</title>
        <authorList>
            <person name="Ward L.M."/>
            <person name="Bertran E."/>
            <person name="Johnston D."/>
        </authorList>
    </citation>
    <scope>NUCLEOTIDE SEQUENCE [LARGE SCALE GENOMIC DNA]</scope>
    <source>
        <strain evidence="2 5">DSM 3772</strain>
    </source>
</reference>
<dbReference type="RefSeq" id="WP_152941464.1">
    <property type="nucleotide sequence ID" value="NZ_CP045482.1"/>
</dbReference>
<dbReference type="KEGG" id="aamb:D1866_07650"/>
<dbReference type="GeneID" id="42779602"/>
<keyword evidence="1" id="KW-1133">Transmembrane helix</keyword>
<gene>
    <name evidence="3" type="ORF">D1866_07650</name>
    <name evidence="2" type="ORF">GFB69_07170</name>
</gene>
<feature type="transmembrane region" description="Helical" evidence="1">
    <location>
        <begin position="6"/>
        <end position="29"/>
    </location>
</feature>
<evidence type="ECO:0000313" key="4">
    <source>
        <dbReference type="Proteomes" id="UP000426328"/>
    </source>
</evidence>
<protein>
    <submittedName>
        <fullName evidence="3">Uncharacterized protein</fullName>
    </submittedName>
</protein>
<evidence type="ECO:0000256" key="1">
    <source>
        <dbReference type="SAM" id="Phobius"/>
    </source>
</evidence>
<dbReference type="Proteomes" id="UP000474054">
    <property type="component" value="Unassembled WGS sequence"/>
</dbReference>
<accession>A0A650CVL5</accession>
<sequence length="125" mass="13653">MKGMWSSFTTLIILVATVFASLVVVFYAYSMLGAQNQSIIVTQASPGIIKDGQLYVSLQTNSQIKIVKHQVEGYCEAENVCLKPGLNNVSLNLPSGFSPLKCEVYSFTLVLCNGKSVIVNAKYYC</sequence>
<keyword evidence="1" id="KW-0472">Membrane</keyword>
<dbReference type="EMBL" id="WHYS01000002">
    <property type="protein sequence ID" value="MQL55522.1"/>
    <property type="molecule type" value="Genomic_DNA"/>
</dbReference>
<organism evidence="3 4">
    <name type="scientific">Acidianus ambivalens</name>
    <name type="common">Desulfurolobus ambivalens</name>
    <dbReference type="NCBI Taxonomy" id="2283"/>
    <lineage>
        <taxon>Archaea</taxon>
        <taxon>Thermoproteota</taxon>
        <taxon>Thermoprotei</taxon>
        <taxon>Sulfolobales</taxon>
        <taxon>Sulfolobaceae</taxon>
        <taxon>Acidianus</taxon>
    </lineage>
</organism>
<reference evidence="3 4" key="2">
    <citation type="submission" date="2019-10" db="EMBL/GenBank/DDBJ databases">
        <title>Genome Sequences from Six Type Strain Members of the Archaeal Family Sulfolobaceae: Acidianus ambivalens, Acidianus infernus, Metallosphaera prunae, Stygiolobus azoricus, Sulfolobus metallicus, and Sulfurisphaera ohwakuensis.</title>
        <authorList>
            <person name="Counts J.A."/>
            <person name="Kelly R.M."/>
        </authorList>
    </citation>
    <scope>NUCLEOTIDE SEQUENCE [LARGE SCALE GENOMIC DNA]</scope>
    <source>
        <strain evidence="3 4">LEI 10</strain>
    </source>
</reference>
<evidence type="ECO:0000313" key="5">
    <source>
        <dbReference type="Proteomes" id="UP000474054"/>
    </source>
</evidence>
<evidence type="ECO:0000313" key="3">
    <source>
        <dbReference type="EMBL" id="QGR21890.1"/>
    </source>
</evidence>
<dbReference type="EMBL" id="CP045482">
    <property type="protein sequence ID" value="QGR21890.1"/>
    <property type="molecule type" value="Genomic_DNA"/>
</dbReference>
<keyword evidence="4" id="KW-1185">Reference proteome</keyword>
<name>A0A650CVL5_ACIAM</name>
<keyword evidence="1" id="KW-0812">Transmembrane</keyword>
<proteinExistence type="predicted"/>
<evidence type="ECO:0000313" key="2">
    <source>
        <dbReference type="EMBL" id="MQL55522.1"/>
    </source>
</evidence>
<dbReference type="AlphaFoldDB" id="A0A650CVL5"/>
<dbReference type="Proteomes" id="UP000426328">
    <property type="component" value="Chromosome"/>
</dbReference>